<dbReference type="RefSeq" id="WP_197312675.1">
    <property type="nucleotide sequence ID" value="NZ_JADZLT010000055.1"/>
</dbReference>
<gene>
    <name evidence="2" type="ORF">I5731_17380</name>
</gene>
<feature type="domain" description="N-acetyltransferase" evidence="1">
    <location>
        <begin position="17"/>
        <end position="158"/>
    </location>
</feature>
<dbReference type="InterPro" id="IPR000182">
    <property type="entry name" value="GNAT_dom"/>
</dbReference>
<dbReference type="AlphaFoldDB" id="A0A931I5D1"/>
<dbReference type="CDD" id="cd04301">
    <property type="entry name" value="NAT_SF"/>
    <property type="match status" value="1"/>
</dbReference>
<proteinExistence type="predicted"/>
<accession>A0A931I5D1</accession>
<comment type="caution">
    <text evidence="2">The sequence shown here is derived from an EMBL/GenBank/DDBJ whole genome shotgun (WGS) entry which is preliminary data.</text>
</comment>
<dbReference type="GO" id="GO:0016747">
    <property type="term" value="F:acyltransferase activity, transferring groups other than amino-acyl groups"/>
    <property type="evidence" value="ECO:0007669"/>
    <property type="project" value="InterPro"/>
</dbReference>
<dbReference type="InterPro" id="IPR016181">
    <property type="entry name" value="Acyl_CoA_acyltransferase"/>
</dbReference>
<dbReference type="Proteomes" id="UP000631694">
    <property type="component" value="Unassembled WGS sequence"/>
</dbReference>
<dbReference type="EMBL" id="JADZLT010000055">
    <property type="protein sequence ID" value="MBH0239596.1"/>
    <property type="molecule type" value="Genomic_DNA"/>
</dbReference>
<sequence length="158" mass="17109">MPATRPPPFTIHRFGAGDIRLFRRLLALFGRVFEEPATYGDAQPDDAYLQRLLGGDGFVALGAVADGEVIGGLAAYVLPKFEQARSEIYVYDLAVDAAHRRRGVATALFTALQPIAAEAGAYVIIVQADLPDAPAIALYDKLGRRETVLHFDIAVTPR</sequence>
<organism evidence="2 3">
    <name type="scientific">Methylobrevis albus</name>
    <dbReference type="NCBI Taxonomy" id="2793297"/>
    <lineage>
        <taxon>Bacteria</taxon>
        <taxon>Pseudomonadati</taxon>
        <taxon>Pseudomonadota</taxon>
        <taxon>Alphaproteobacteria</taxon>
        <taxon>Hyphomicrobiales</taxon>
        <taxon>Pleomorphomonadaceae</taxon>
        <taxon>Methylobrevis</taxon>
    </lineage>
</organism>
<dbReference type="SUPFAM" id="SSF55729">
    <property type="entry name" value="Acyl-CoA N-acyltransferases (Nat)"/>
    <property type="match status" value="1"/>
</dbReference>
<protein>
    <submittedName>
        <fullName evidence="2">AAC(3)-I family aminoglycoside N-acetyltransferase</fullName>
    </submittedName>
</protein>
<reference evidence="2" key="1">
    <citation type="submission" date="2020-12" db="EMBL/GenBank/DDBJ databases">
        <title>Methylobrevis albus sp. nov., isolated from fresh water lack sediment.</title>
        <authorList>
            <person name="Zou Q."/>
        </authorList>
    </citation>
    <scope>NUCLEOTIDE SEQUENCE</scope>
    <source>
        <strain evidence="2">L22</strain>
    </source>
</reference>
<dbReference type="Gene3D" id="3.40.630.30">
    <property type="match status" value="1"/>
</dbReference>
<dbReference type="Pfam" id="PF00583">
    <property type="entry name" value="Acetyltransf_1"/>
    <property type="match status" value="1"/>
</dbReference>
<keyword evidence="3" id="KW-1185">Reference proteome</keyword>
<evidence type="ECO:0000313" key="2">
    <source>
        <dbReference type="EMBL" id="MBH0239596.1"/>
    </source>
</evidence>
<evidence type="ECO:0000259" key="1">
    <source>
        <dbReference type="PROSITE" id="PS51186"/>
    </source>
</evidence>
<name>A0A931I5D1_9HYPH</name>
<evidence type="ECO:0000313" key="3">
    <source>
        <dbReference type="Proteomes" id="UP000631694"/>
    </source>
</evidence>
<dbReference type="PROSITE" id="PS51186">
    <property type="entry name" value="GNAT"/>
    <property type="match status" value="1"/>
</dbReference>
<dbReference type="NCBIfam" id="NF033083">
    <property type="entry name" value="AAC_3_I"/>
    <property type="match status" value="1"/>
</dbReference>